<dbReference type="RefSeq" id="WP_014438238.1">
    <property type="nucleotide sequence ID" value="NC_017080.1"/>
</dbReference>
<organism evidence="6 7">
    <name type="scientific">Phycisphaera mikurensis (strain NBRC 102666 / KCTC 22515 / FYK2301M01)</name>
    <dbReference type="NCBI Taxonomy" id="1142394"/>
    <lineage>
        <taxon>Bacteria</taxon>
        <taxon>Pseudomonadati</taxon>
        <taxon>Planctomycetota</taxon>
        <taxon>Phycisphaerae</taxon>
        <taxon>Phycisphaerales</taxon>
        <taxon>Phycisphaeraceae</taxon>
        <taxon>Phycisphaera</taxon>
    </lineage>
</organism>
<dbReference type="STRING" id="1142394.PSMK_28690"/>
<evidence type="ECO:0000256" key="2">
    <source>
        <dbReference type="ARBA" id="ARBA00023125"/>
    </source>
</evidence>
<dbReference type="PATRIC" id="fig|1142394.8.peg.2967"/>
<name>I0IIE0_PHYMF</name>
<dbReference type="InterPro" id="IPR026282">
    <property type="entry name" value="MJ1563"/>
</dbReference>
<keyword evidence="2 4" id="KW-0238">DNA-binding</keyword>
<dbReference type="KEGG" id="phm:PSMK_28690"/>
<dbReference type="HOGENOM" id="CLU_107540_0_0_0"/>
<reference evidence="6 7" key="1">
    <citation type="submission" date="2012-02" db="EMBL/GenBank/DDBJ databases">
        <title>Complete genome sequence of Phycisphaera mikurensis NBRC 102666.</title>
        <authorList>
            <person name="Ankai A."/>
            <person name="Hosoyama A."/>
            <person name="Terui Y."/>
            <person name="Sekine M."/>
            <person name="Fukai R."/>
            <person name="Kato Y."/>
            <person name="Nakamura S."/>
            <person name="Yamada-Narita S."/>
            <person name="Kawakoshi A."/>
            <person name="Fukunaga Y."/>
            <person name="Yamazaki S."/>
            <person name="Fujita N."/>
        </authorList>
    </citation>
    <scope>NUCLEOTIDE SEQUENCE [LARGE SCALE GENOMIC DNA]</scope>
    <source>
        <strain evidence="7">NBRC 102666 / KCTC 22515 / FYK2301M01</strain>
    </source>
</reference>
<evidence type="ECO:0000256" key="3">
    <source>
        <dbReference type="ARBA" id="ARBA00023163"/>
    </source>
</evidence>
<evidence type="ECO:0000256" key="4">
    <source>
        <dbReference type="PIRNR" id="PIRNR006707"/>
    </source>
</evidence>
<keyword evidence="1 4" id="KW-0805">Transcription regulation</keyword>
<accession>I0IIE0</accession>
<dbReference type="EMBL" id="AP012338">
    <property type="protein sequence ID" value="BAM05028.1"/>
    <property type="molecule type" value="Genomic_DNA"/>
</dbReference>
<evidence type="ECO:0000313" key="7">
    <source>
        <dbReference type="Proteomes" id="UP000007881"/>
    </source>
</evidence>
<dbReference type="SUPFAM" id="SSF46785">
    <property type="entry name" value="Winged helix' DNA-binding domain"/>
    <property type="match status" value="1"/>
</dbReference>
<dbReference type="AlphaFoldDB" id="I0IIE0"/>
<dbReference type="PIRSF" id="PIRSF006707">
    <property type="entry name" value="MJ1563"/>
    <property type="match status" value="1"/>
</dbReference>
<evidence type="ECO:0000313" key="6">
    <source>
        <dbReference type="EMBL" id="BAM05028.1"/>
    </source>
</evidence>
<keyword evidence="3 4" id="KW-0804">Transcription</keyword>
<protein>
    <recommendedName>
        <fullName evidence="4">HTH-type transcriptional regulator</fullName>
    </recommendedName>
</protein>
<dbReference type="PANTHER" id="PTHR38465:SF1">
    <property type="entry name" value="HTH-TYPE TRANSCRIPTIONAL REGULATOR MJ1563-RELATED"/>
    <property type="match status" value="1"/>
</dbReference>
<evidence type="ECO:0000256" key="1">
    <source>
        <dbReference type="ARBA" id="ARBA00023015"/>
    </source>
</evidence>
<dbReference type="GO" id="GO:0003677">
    <property type="term" value="F:DNA binding"/>
    <property type="evidence" value="ECO:0007669"/>
    <property type="project" value="UniProtKB-UniRule"/>
</dbReference>
<keyword evidence="7" id="KW-1185">Reference proteome</keyword>
<comment type="similarity">
    <text evidence="4">Belongs to the GbsR family.</text>
</comment>
<dbReference type="Gene3D" id="1.10.10.10">
    <property type="entry name" value="Winged helix-like DNA-binding domain superfamily/Winged helix DNA-binding domain"/>
    <property type="match status" value="1"/>
</dbReference>
<dbReference type="PANTHER" id="PTHR38465">
    <property type="entry name" value="HTH-TYPE TRANSCRIPTIONAL REGULATOR MJ1563-RELATED"/>
    <property type="match status" value="1"/>
</dbReference>
<gene>
    <name evidence="6" type="ordered locus">PSMK_28690</name>
</gene>
<dbReference type="InterPro" id="IPR000835">
    <property type="entry name" value="HTH_MarR-typ"/>
</dbReference>
<dbReference type="Proteomes" id="UP000007881">
    <property type="component" value="Chromosome"/>
</dbReference>
<dbReference type="GO" id="GO:0003700">
    <property type="term" value="F:DNA-binding transcription factor activity"/>
    <property type="evidence" value="ECO:0007669"/>
    <property type="project" value="InterPro"/>
</dbReference>
<feature type="domain" description="HTH marR-type" evidence="5">
    <location>
        <begin position="37"/>
        <end position="89"/>
    </location>
</feature>
<dbReference type="InterPro" id="IPR036390">
    <property type="entry name" value="WH_DNA-bd_sf"/>
</dbReference>
<sequence length="191" mass="21576">MTDDPAILDPDGAADPVISPVQQKLILHFGEMGARWGVNRTVAQVHALLYLVERPLPADAISRVLQVARSNVSTSIRELLAWGIVHQVSILGERRDHFTTTADVWEMFQTIVDERKKRELDPTLELLGELVKEAEASDVENAHTRRRLRELHQMLGSLARWYTQVRHLPQGAIIRFVKMGSKVFTRLGIAS</sequence>
<proteinExistence type="inferred from homology"/>
<dbReference type="eggNOG" id="COG1510">
    <property type="taxonomic scope" value="Bacteria"/>
</dbReference>
<dbReference type="InterPro" id="IPR052362">
    <property type="entry name" value="HTH-GbsR_regulator"/>
</dbReference>
<dbReference type="InterPro" id="IPR036388">
    <property type="entry name" value="WH-like_DNA-bd_sf"/>
</dbReference>
<dbReference type="Pfam" id="PF12802">
    <property type="entry name" value="MarR_2"/>
    <property type="match status" value="1"/>
</dbReference>
<evidence type="ECO:0000259" key="5">
    <source>
        <dbReference type="Pfam" id="PF12802"/>
    </source>
</evidence>